<keyword evidence="1" id="KW-0694">RNA-binding</keyword>
<dbReference type="Pfam" id="PF01518">
    <property type="entry name" value="PolyG_pol"/>
    <property type="match status" value="1"/>
</dbReference>
<reference evidence="2" key="1">
    <citation type="submission" date="2019-12" db="EMBL/GenBank/DDBJ databases">
        <authorList>
            <person name="Nielsen O."/>
            <person name="Rodrigues T.C.S."/>
            <person name="Subramaniam K."/>
            <person name="Lambourn D."/>
            <person name="Popov V.L."/>
            <person name="Waltzek T.B."/>
            <person name="Raverty S."/>
        </authorList>
    </citation>
    <scope>NUCLEOTIDE SEQUENCE</scope>
    <source>
        <strain evidence="2">PhRV1/Phoca vitulina/USA/2007-2008</strain>
    </source>
</reference>
<evidence type="ECO:0000256" key="1">
    <source>
        <dbReference type="ARBA" id="ARBA00022884"/>
    </source>
</evidence>
<evidence type="ECO:0000313" key="2">
    <source>
        <dbReference type="EMBL" id="QJE50386.1"/>
    </source>
</evidence>
<protein>
    <submittedName>
        <fullName evidence="2">Sigma NS</fullName>
    </submittedName>
</protein>
<proteinExistence type="predicted"/>
<organism evidence="2">
    <name type="scientific">Phocid orthoreovirus 1</name>
    <dbReference type="NCBI Taxonomy" id="2854225"/>
    <lineage>
        <taxon>Viruses</taxon>
        <taxon>Riboviria</taxon>
        <taxon>Orthornavirae</taxon>
        <taxon>Duplornaviricota</taxon>
        <taxon>Resentoviricetes</taxon>
        <taxon>Reovirales</taxon>
        <taxon>Spinareoviridae</taxon>
        <taxon>Orthoreovirus</taxon>
    </lineage>
</organism>
<dbReference type="InterPro" id="IPR002507">
    <property type="entry name" value="Reovirus_polyG_pol"/>
</dbReference>
<dbReference type="GO" id="GO:0003727">
    <property type="term" value="F:single-stranded RNA binding"/>
    <property type="evidence" value="ECO:0007669"/>
    <property type="project" value="InterPro"/>
</dbReference>
<name>A0A7L5ES34_9REOV</name>
<sequence length="367" mass="40441">MAAALRSAITQVKKDDNGQIVCGSYNLLRASVLATVNKGIVSYNVKFPGFFPTMNMLKPLKYAARERLLGQKDLSKIASRDALQTRDCISLCRPTPDCAMIEHHAATLRELVANTFELSHEDALTYVPMDNRFSPSSLSRLFTMGMAGLFVAPNASYRRVPIHHLAADLNDMSLAMPYMIAVEDDAVKAAVPTVPVFKLLEDNFSGLAGLEISYGCEVNAGRQSAAEQSNASSRSINELFDDETGASIATIKTCLILNCEQLKAELTDLANNGPELDKIQMMISFTEKLFRMCVCFAPIDSHLLCFCLKLKERGIKIPPRDALRLWDDVTYGRETCDLSEGVVSVEKGKWTLTVGEEVLLSVFPVRV</sequence>
<dbReference type="EMBL" id="MN820538">
    <property type="protein sequence ID" value="QJE50386.1"/>
    <property type="molecule type" value="Genomic_RNA"/>
</dbReference>
<accession>A0A7L5ES34</accession>
<dbReference type="GO" id="GO:0003968">
    <property type="term" value="F:RNA-directed RNA polymerase activity"/>
    <property type="evidence" value="ECO:0007669"/>
    <property type="project" value="InterPro"/>
</dbReference>